<name>A0ACB9LVW7_BAUVA</name>
<reference evidence="1 2" key="1">
    <citation type="journal article" date="2022" name="DNA Res.">
        <title>Chromosomal-level genome assembly of the orchid tree Bauhinia variegata (Leguminosae; Cercidoideae) supports the allotetraploid origin hypothesis of Bauhinia.</title>
        <authorList>
            <person name="Zhong Y."/>
            <person name="Chen Y."/>
            <person name="Zheng D."/>
            <person name="Pang J."/>
            <person name="Liu Y."/>
            <person name="Luo S."/>
            <person name="Meng S."/>
            <person name="Qian L."/>
            <person name="Wei D."/>
            <person name="Dai S."/>
            <person name="Zhou R."/>
        </authorList>
    </citation>
    <scope>NUCLEOTIDE SEQUENCE [LARGE SCALE GENOMIC DNA]</scope>
    <source>
        <strain evidence="1">BV-YZ2020</strain>
    </source>
</reference>
<evidence type="ECO:0000313" key="2">
    <source>
        <dbReference type="Proteomes" id="UP000828941"/>
    </source>
</evidence>
<dbReference type="Proteomes" id="UP000828941">
    <property type="component" value="Chromosome 10"/>
</dbReference>
<comment type="caution">
    <text evidence="1">The sequence shown here is derived from an EMBL/GenBank/DDBJ whole genome shotgun (WGS) entry which is preliminary data.</text>
</comment>
<evidence type="ECO:0000313" key="1">
    <source>
        <dbReference type="EMBL" id="KAI4315974.1"/>
    </source>
</evidence>
<dbReference type="EMBL" id="CM039435">
    <property type="protein sequence ID" value="KAI4315974.1"/>
    <property type="molecule type" value="Genomic_DNA"/>
</dbReference>
<proteinExistence type="predicted"/>
<protein>
    <submittedName>
        <fullName evidence="1">Uncharacterized protein</fullName>
    </submittedName>
</protein>
<accession>A0ACB9LVW7</accession>
<keyword evidence="2" id="KW-1185">Reference proteome</keyword>
<organism evidence="1 2">
    <name type="scientific">Bauhinia variegata</name>
    <name type="common">Purple orchid tree</name>
    <name type="synonym">Phanera variegata</name>
    <dbReference type="NCBI Taxonomy" id="167791"/>
    <lineage>
        <taxon>Eukaryota</taxon>
        <taxon>Viridiplantae</taxon>
        <taxon>Streptophyta</taxon>
        <taxon>Embryophyta</taxon>
        <taxon>Tracheophyta</taxon>
        <taxon>Spermatophyta</taxon>
        <taxon>Magnoliopsida</taxon>
        <taxon>eudicotyledons</taxon>
        <taxon>Gunneridae</taxon>
        <taxon>Pentapetalae</taxon>
        <taxon>rosids</taxon>
        <taxon>fabids</taxon>
        <taxon>Fabales</taxon>
        <taxon>Fabaceae</taxon>
        <taxon>Cercidoideae</taxon>
        <taxon>Cercideae</taxon>
        <taxon>Bauhiniinae</taxon>
        <taxon>Bauhinia</taxon>
    </lineage>
</organism>
<gene>
    <name evidence="1" type="ORF">L6164_023995</name>
</gene>
<sequence length="550" mass="62757">MDSSRDFQSLLSEQRRELMAAEAMESDFELAFRLQLQEALDASLALEPSASSPSSSVRAPEITKNDDVLKVTTLQSEELAKLKQQIKDREQSEIEMRKLKDDLWRRIHDQKVAREILRISEDDWREWGDNFEKPLGEGCSSSKQGSLGSNDAVFRLYFRGLVSQEMIKGKKTVLAGIGIAICDPMDNLIFEVRKPLLGNGLSKTAAEAKALIEGLNAAIALDLNRITYCCTYYPLYQFVCGRWPPKQRKIAMLVNQVTLLQRKFKYCNPKLVPGLDVKFAFKFAKDAIMSQITMPSESSCTKNPNETCVICLEDTDVSHIFSVDGCQHRYCLSCMKQHVEVKLLHGMVPKCPHEGCNSELVIDSCRKFLTHKLIETMQNQIKEASIPVSEKIYCPYPRCSALMSKTDLLDFAKNMFGDDPEKSGPKKCIKCHGLFCLSCKVPWHSGQTCRVYKILNPNPPAEDVKLKSLATRSLWRQCVKCNHMIELAEGCYHMTCRCGNEFCYNCGAEWKNKKATCSCPLWDEDNIWLENHEESEEEEEEEYYESDDYY</sequence>